<comment type="caution">
    <text evidence="2">The sequence shown here is derived from an EMBL/GenBank/DDBJ whole genome shotgun (WGS) entry which is preliminary data.</text>
</comment>
<evidence type="ECO:0000256" key="1">
    <source>
        <dbReference type="SAM" id="MobiDB-lite"/>
    </source>
</evidence>
<proteinExistence type="predicted"/>
<evidence type="ECO:0000313" key="2">
    <source>
        <dbReference type="EMBL" id="GAA1706145.1"/>
    </source>
</evidence>
<dbReference type="Proteomes" id="UP001499947">
    <property type="component" value="Unassembled WGS sequence"/>
</dbReference>
<gene>
    <name evidence="2" type="ORF">GCM10009680_53660</name>
</gene>
<name>A0ABN2IJG2_9ACTN</name>
<accession>A0ABN2IJG2</accession>
<feature type="region of interest" description="Disordered" evidence="1">
    <location>
        <begin position="165"/>
        <end position="184"/>
    </location>
</feature>
<sequence>MVAAGAGAAVGLGLDVADVARAARRTAVDLTADDDPAADTGADLHAEEVLDGTGDSGMLLPHRHEVHIVVDHHRAAQFLAERLPYGEAVPPRHDRRCHRHALGEPHGAGHSYARPVESLGHPGGPELRGHVQHLLEDRDGSLAHIHGLVEMAENLQFGIGHGDVHGGGADVDAEQPQPGREPDVVRAPATARGREPVRGHQPGLQQPVDLHGQLRTREVDLIAQLSAGVGAAVAQQAEQSRLMRVRRSCRHAPHAAPPAVIGIHVTGLSRGT</sequence>
<keyword evidence="3" id="KW-1185">Reference proteome</keyword>
<dbReference type="EMBL" id="BAAALR010000061">
    <property type="protein sequence ID" value="GAA1706145.1"/>
    <property type="molecule type" value="Genomic_DNA"/>
</dbReference>
<protein>
    <submittedName>
        <fullName evidence="2">Uncharacterized protein</fullName>
    </submittedName>
</protein>
<reference evidence="2 3" key="1">
    <citation type="journal article" date="2019" name="Int. J. Syst. Evol. Microbiol.">
        <title>The Global Catalogue of Microorganisms (GCM) 10K type strain sequencing project: providing services to taxonomists for standard genome sequencing and annotation.</title>
        <authorList>
            <consortium name="The Broad Institute Genomics Platform"/>
            <consortium name="The Broad Institute Genome Sequencing Center for Infectious Disease"/>
            <person name="Wu L."/>
            <person name="Ma J."/>
        </authorList>
    </citation>
    <scope>NUCLEOTIDE SEQUENCE [LARGE SCALE GENOMIC DNA]</scope>
    <source>
        <strain evidence="2 3">JCM 13244</strain>
    </source>
</reference>
<organism evidence="2 3">
    <name type="scientific">Streptomyces yatensis</name>
    <dbReference type="NCBI Taxonomy" id="155177"/>
    <lineage>
        <taxon>Bacteria</taxon>
        <taxon>Bacillati</taxon>
        <taxon>Actinomycetota</taxon>
        <taxon>Actinomycetes</taxon>
        <taxon>Kitasatosporales</taxon>
        <taxon>Streptomycetaceae</taxon>
        <taxon>Streptomyces</taxon>
        <taxon>Streptomyces violaceusniger group</taxon>
    </lineage>
</organism>
<evidence type="ECO:0000313" key="3">
    <source>
        <dbReference type="Proteomes" id="UP001499947"/>
    </source>
</evidence>